<evidence type="ECO:0000256" key="12">
    <source>
        <dbReference type="ARBA" id="ARBA00023136"/>
    </source>
</evidence>
<evidence type="ECO:0000256" key="6">
    <source>
        <dbReference type="ARBA" id="ARBA00014944"/>
    </source>
</evidence>
<dbReference type="GO" id="GO:0008444">
    <property type="term" value="F:CDP-diacylglycerol-glycerol-3-phosphate 3-phosphatidyltransferase activity"/>
    <property type="evidence" value="ECO:0007669"/>
    <property type="project" value="UniProtKB-EC"/>
</dbReference>
<evidence type="ECO:0000256" key="10">
    <source>
        <dbReference type="ARBA" id="ARBA00022989"/>
    </source>
</evidence>
<protein>
    <recommendedName>
        <fullName evidence="6">CDP-diacylglycerol--glycerol-3-phosphate 3-phosphatidyltransferase</fullName>
        <ecNumber evidence="5">2.7.8.5</ecNumber>
    </recommendedName>
    <alternativeName>
        <fullName evidence="15">Phosphatidylglycerophosphate synthase</fullName>
    </alternativeName>
</protein>
<dbReference type="GO" id="GO:0046474">
    <property type="term" value="P:glycerophospholipid biosynthetic process"/>
    <property type="evidence" value="ECO:0007669"/>
    <property type="project" value="TreeGrafter"/>
</dbReference>
<feature type="transmembrane region" description="Helical" evidence="18">
    <location>
        <begin position="157"/>
        <end position="175"/>
    </location>
</feature>
<dbReference type="GO" id="GO:0016020">
    <property type="term" value="C:membrane"/>
    <property type="evidence" value="ECO:0007669"/>
    <property type="project" value="UniProtKB-SubCell"/>
</dbReference>
<evidence type="ECO:0000256" key="8">
    <source>
        <dbReference type="ARBA" id="ARBA00022679"/>
    </source>
</evidence>
<evidence type="ECO:0000256" key="7">
    <source>
        <dbReference type="ARBA" id="ARBA00022516"/>
    </source>
</evidence>
<keyword evidence="14" id="KW-1208">Phospholipid metabolism</keyword>
<reference evidence="19" key="2">
    <citation type="submission" date="2021-09" db="EMBL/GenBank/DDBJ databases">
        <authorList>
            <person name="Gilroy R."/>
        </authorList>
    </citation>
    <scope>NUCLEOTIDE SEQUENCE</scope>
    <source>
        <strain evidence="19">ChiSjej5B23-16112</strain>
    </source>
</reference>
<dbReference type="Proteomes" id="UP000769156">
    <property type="component" value="Unassembled WGS sequence"/>
</dbReference>
<dbReference type="Gene3D" id="1.20.120.1760">
    <property type="match status" value="1"/>
</dbReference>
<evidence type="ECO:0000256" key="9">
    <source>
        <dbReference type="ARBA" id="ARBA00022692"/>
    </source>
</evidence>
<evidence type="ECO:0000256" key="3">
    <source>
        <dbReference type="ARBA" id="ARBA00005042"/>
    </source>
</evidence>
<dbReference type="PIRSF" id="PIRSF000847">
    <property type="entry name" value="Phos_ph_gly_syn"/>
    <property type="match status" value="1"/>
</dbReference>
<evidence type="ECO:0000313" key="20">
    <source>
        <dbReference type="Proteomes" id="UP000769156"/>
    </source>
</evidence>
<proteinExistence type="inferred from homology"/>
<dbReference type="InterPro" id="IPR004570">
    <property type="entry name" value="Phosphatidylglycerol_P_synth"/>
</dbReference>
<dbReference type="InterPro" id="IPR043130">
    <property type="entry name" value="CDP-OH_PTrfase_TM_dom"/>
</dbReference>
<accession>A0A921I058</accession>
<dbReference type="Pfam" id="PF01066">
    <property type="entry name" value="CDP-OH_P_transf"/>
    <property type="match status" value="1"/>
</dbReference>
<dbReference type="EMBL" id="DYVY01000069">
    <property type="protein sequence ID" value="HJF94008.1"/>
    <property type="molecule type" value="Genomic_DNA"/>
</dbReference>
<evidence type="ECO:0000256" key="17">
    <source>
        <dbReference type="RuleBase" id="RU003750"/>
    </source>
</evidence>
<dbReference type="InterPro" id="IPR000462">
    <property type="entry name" value="CDP-OH_P_trans"/>
</dbReference>
<dbReference type="PANTHER" id="PTHR14269:SF62">
    <property type="entry name" value="CDP-DIACYLGLYCEROL--GLYCEROL-3-PHOSPHATE 3-PHOSPHATIDYLTRANSFERASE 1, CHLOROPLASTIC"/>
    <property type="match status" value="1"/>
</dbReference>
<feature type="transmembrane region" description="Helical" evidence="18">
    <location>
        <begin position="39"/>
        <end position="59"/>
    </location>
</feature>
<keyword evidence="13" id="KW-0594">Phospholipid biosynthesis</keyword>
<keyword evidence="10 18" id="KW-1133">Transmembrane helix</keyword>
<gene>
    <name evidence="19" type="ORF">K8V82_04375</name>
</gene>
<evidence type="ECO:0000256" key="2">
    <source>
        <dbReference type="ARBA" id="ARBA00004141"/>
    </source>
</evidence>
<comment type="catalytic activity">
    <reaction evidence="16">
        <text>a CDP-1,2-diacyl-sn-glycerol + sn-glycerol 3-phosphate = a 1,2-diacyl-sn-glycero-3-phospho-(1'-sn-glycero-3'-phosphate) + CMP + H(+)</text>
        <dbReference type="Rhea" id="RHEA:12593"/>
        <dbReference type="ChEBI" id="CHEBI:15378"/>
        <dbReference type="ChEBI" id="CHEBI:57597"/>
        <dbReference type="ChEBI" id="CHEBI:58332"/>
        <dbReference type="ChEBI" id="CHEBI:60110"/>
        <dbReference type="ChEBI" id="CHEBI:60377"/>
        <dbReference type="EC" id="2.7.8.5"/>
    </reaction>
</comment>
<evidence type="ECO:0000256" key="5">
    <source>
        <dbReference type="ARBA" id="ARBA00013170"/>
    </source>
</evidence>
<dbReference type="EC" id="2.7.8.5" evidence="5"/>
<comment type="pathway">
    <text evidence="3">Phospholipid metabolism; phosphatidylglycerol biosynthesis; phosphatidylglycerol from CDP-diacylglycerol: step 1/2.</text>
</comment>
<evidence type="ECO:0000256" key="13">
    <source>
        <dbReference type="ARBA" id="ARBA00023209"/>
    </source>
</evidence>
<evidence type="ECO:0000256" key="15">
    <source>
        <dbReference type="ARBA" id="ARBA00033018"/>
    </source>
</evidence>
<name>A0A921I058_9FIRM</name>
<evidence type="ECO:0000256" key="4">
    <source>
        <dbReference type="ARBA" id="ARBA00010441"/>
    </source>
</evidence>
<keyword evidence="9 18" id="KW-0812">Transmembrane</keyword>
<dbReference type="PANTHER" id="PTHR14269">
    <property type="entry name" value="CDP-DIACYLGLYCEROL--GLYCEROL-3-PHOSPHATE 3-PHOSPHATIDYLTRANSFERASE-RELATED"/>
    <property type="match status" value="1"/>
</dbReference>
<keyword evidence="7" id="KW-0444">Lipid biosynthesis</keyword>
<reference evidence="19" key="1">
    <citation type="journal article" date="2021" name="PeerJ">
        <title>Extensive microbial diversity within the chicken gut microbiome revealed by metagenomics and culture.</title>
        <authorList>
            <person name="Gilroy R."/>
            <person name="Ravi A."/>
            <person name="Getino M."/>
            <person name="Pursley I."/>
            <person name="Horton D.L."/>
            <person name="Alikhan N.F."/>
            <person name="Baker D."/>
            <person name="Gharbi K."/>
            <person name="Hall N."/>
            <person name="Watson M."/>
            <person name="Adriaenssens E.M."/>
            <person name="Foster-Nyarko E."/>
            <person name="Jarju S."/>
            <person name="Secka A."/>
            <person name="Antonio M."/>
            <person name="Oren A."/>
            <person name="Chaudhuri R.R."/>
            <person name="La Ragione R."/>
            <person name="Hildebrand F."/>
            <person name="Pallen M.J."/>
        </authorList>
    </citation>
    <scope>NUCLEOTIDE SEQUENCE</scope>
    <source>
        <strain evidence="19">ChiSjej5B23-16112</strain>
    </source>
</reference>
<keyword evidence="8 17" id="KW-0808">Transferase</keyword>
<dbReference type="AlphaFoldDB" id="A0A921I058"/>
<evidence type="ECO:0000256" key="11">
    <source>
        <dbReference type="ARBA" id="ARBA00023098"/>
    </source>
</evidence>
<evidence type="ECO:0000313" key="19">
    <source>
        <dbReference type="EMBL" id="HJF94008.1"/>
    </source>
</evidence>
<dbReference type="InterPro" id="IPR050324">
    <property type="entry name" value="CDP-alcohol_PTase-I"/>
</dbReference>
<feature type="transmembrane region" description="Helical" evidence="18">
    <location>
        <begin position="133"/>
        <end position="151"/>
    </location>
</feature>
<organism evidence="19 20">
    <name type="scientific">Lachnoclostridium phocaeense</name>
    <dbReference type="NCBI Taxonomy" id="1871021"/>
    <lineage>
        <taxon>Bacteria</taxon>
        <taxon>Bacillati</taxon>
        <taxon>Bacillota</taxon>
        <taxon>Clostridia</taxon>
        <taxon>Lachnospirales</taxon>
        <taxon>Lachnospiraceae</taxon>
    </lineage>
</organism>
<keyword evidence="12 18" id="KW-0472">Membrane</keyword>
<evidence type="ECO:0000256" key="16">
    <source>
        <dbReference type="ARBA" id="ARBA00048586"/>
    </source>
</evidence>
<feature type="transmembrane region" description="Helical" evidence="18">
    <location>
        <begin position="12"/>
        <end position="33"/>
    </location>
</feature>
<evidence type="ECO:0000256" key="14">
    <source>
        <dbReference type="ARBA" id="ARBA00023264"/>
    </source>
</evidence>
<comment type="subcellular location">
    <subcellularLocation>
        <location evidence="2">Membrane</location>
        <topology evidence="2">Multi-pass membrane protein</topology>
    </subcellularLocation>
</comment>
<comment type="function">
    <text evidence="1">This protein catalyzes the committed step to the synthesis of the acidic phospholipids.</text>
</comment>
<keyword evidence="11" id="KW-0443">Lipid metabolism</keyword>
<sequence length="185" mass="20905">MIREETSKHKILTIPNILSFFRLCLIPVFAWLYCVEKNYIWTGIVLIISGVTDTADGLIARRFHMTSDLGKVLDPVADKLTQAAMLACLLTRFPLMVLPLGIMVVKEIFMGITGLLVIRKTGSVFGADWHGKVTTWLLYAMMVLHLFWYNIPAQVSQVLIGICVVMMLLSLVLYGSHHIRTLKKK</sequence>
<evidence type="ECO:0000256" key="18">
    <source>
        <dbReference type="SAM" id="Phobius"/>
    </source>
</evidence>
<dbReference type="InterPro" id="IPR048254">
    <property type="entry name" value="CDP_ALCOHOL_P_TRANSF_CS"/>
</dbReference>
<dbReference type="RefSeq" id="WP_076778561.1">
    <property type="nucleotide sequence ID" value="NZ_CALKQL010000033.1"/>
</dbReference>
<comment type="similarity">
    <text evidence="4 17">Belongs to the CDP-alcohol phosphatidyltransferase class-I family.</text>
</comment>
<evidence type="ECO:0000256" key="1">
    <source>
        <dbReference type="ARBA" id="ARBA00003973"/>
    </source>
</evidence>
<comment type="caution">
    <text evidence="19">The sequence shown here is derived from an EMBL/GenBank/DDBJ whole genome shotgun (WGS) entry which is preliminary data.</text>
</comment>
<dbReference type="PROSITE" id="PS00379">
    <property type="entry name" value="CDP_ALCOHOL_P_TRANSF"/>
    <property type="match status" value="1"/>
</dbReference>
<dbReference type="OrthoDB" id="9796672at2"/>